<protein>
    <recommendedName>
        <fullName evidence="1">GTPase-associated adaptor domain-containing protein</fullName>
    </recommendedName>
</protein>
<organism evidence="2 3">
    <name type="scientific">Leptospira interrogans str. UI 12621</name>
    <dbReference type="NCBI Taxonomy" id="1049937"/>
    <lineage>
        <taxon>Bacteria</taxon>
        <taxon>Pseudomonadati</taxon>
        <taxon>Spirochaetota</taxon>
        <taxon>Spirochaetia</taxon>
        <taxon>Leptospirales</taxon>
        <taxon>Leptospiraceae</taxon>
        <taxon>Leptospira</taxon>
    </lineage>
</organism>
<evidence type="ECO:0000313" key="2">
    <source>
        <dbReference type="EMBL" id="EKO25323.1"/>
    </source>
</evidence>
<gene>
    <name evidence="2" type="ORF">LEP1GSC104_3485</name>
</gene>
<evidence type="ECO:0000259" key="1">
    <source>
        <dbReference type="Pfam" id="PF19976"/>
    </source>
</evidence>
<sequence>MNSVRDITLNYFKLTFSRRLAIAEKFNLLREEDIDQPDYERFRRVLSRAKERSLLGEMDSEITIELQENYKERRNDAATT</sequence>
<accession>A0A0F6HAM1</accession>
<dbReference type="InterPro" id="IPR045533">
    <property type="entry name" value="GAAD"/>
</dbReference>
<feature type="domain" description="GTPase-associated adaptor" evidence="1">
    <location>
        <begin position="3"/>
        <end position="62"/>
    </location>
</feature>
<dbReference type="EMBL" id="AHNQ02000025">
    <property type="protein sequence ID" value="EKO25323.1"/>
    <property type="molecule type" value="Genomic_DNA"/>
</dbReference>
<proteinExistence type="predicted"/>
<name>A0A0F6HAM1_LEPIR</name>
<dbReference type="AlphaFoldDB" id="A0A0F6HAM1"/>
<reference evidence="2 3" key="1">
    <citation type="submission" date="2012-09" db="EMBL/GenBank/DDBJ databases">
        <authorList>
            <person name="Harkins D.M."/>
            <person name="Durkin A.S."/>
            <person name="Brinkac L.M."/>
            <person name="Selengut J.D."/>
            <person name="Sanka R."/>
            <person name="DePew J."/>
            <person name="Purushe J."/>
            <person name="Chanthongthip A."/>
            <person name="Lattana O."/>
            <person name="Phetsouvanh R."/>
            <person name="Newton P.N."/>
            <person name="Vinetz J.M."/>
            <person name="Sutton G.G."/>
            <person name="Nelson W.C."/>
            <person name="Fouts D.E."/>
        </authorList>
    </citation>
    <scope>NUCLEOTIDE SEQUENCE [LARGE SCALE GENOMIC DNA]</scope>
    <source>
        <strain evidence="2 3">UI 12621</strain>
    </source>
</reference>
<evidence type="ECO:0000313" key="3">
    <source>
        <dbReference type="Proteomes" id="UP000006324"/>
    </source>
</evidence>
<dbReference type="Proteomes" id="UP000006324">
    <property type="component" value="Unassembled WGS sequence"/>
</dbReference>
<comment type="caution">
    <text evidence="2">The sequence shown here is derived from an EMBL/GenBank/DDBJ whole genome shotgun (WGS) entry which is preliminary data.</text>
</comment>
<dbReference type="Pfam" id="PF19976">
    <property type="entry name" value="GAAD"/>
    <property type="match status" value="1"/>
</dbReference>
<dbReference type="RefSeq" id="WP_001089674.1">
    <property type="nucleotide sequence ID" value="NZ_AHNQ02000025.1"/>
</dbReference>